<organism evidence="1 2">
    <name type="scientific">Holzapfeliella saturejae</name>
    <dbReference type="NCBI Taxonomy" id="3082953"/>
    <lineage>
        <taxon>Bacteria</taxon>
        <taxon>Bacillati</taxon>
        <taxon>Bacillota</taxon>
        <taxon>Bacilli</taxon>
        <taxon>Lactobacillales</taxon>
        <taxon>Lactobacillaceae</taxon>
        <taxon>Holzapfeliella</taxon>
    </lineage>
</organism>
<dbReference type="Proteomes" id="UP001377804">
    <property type="component" value="Unassembled WGS sequence"/>
</dbReference>
<name>A0ABU8SG38_9LACO</name>
<evidence type="ECO:0000313" key="2">
    <source>
        <dbReference type="Proteomes" id="UP001377804"/>
    </source>
</evidence>
<dbReference type="InterPro" id="IPR029058">
    <property type="entry name" value="AB_hydrolase_fold"/>
</dbReference>
<dbReference type="EMBL" id="JAWMWG010000001">
    <property type="protein sequence ID" value="MEJ6347970.1"/>
    <property type="molecule type" value="Genomic_DNA"/>
</dbReference>
<dbReference type="Gene3D" id="3.40.50.1820">
    <property type="entry name" value="alpha/beta hydrolase"/>
    <property type="match status" value="1"/>
</dbReference>
<dbReference type="SUPFAM" id="SSF53474">
    <property type="entry name" value="alpha/beta-Hydrolases"/>
    <property type="match status" value="1"/>
</dbReference>
<comment type="caution">
    <text evidence="1">The sequence shown here is derived from an EMBL/GenBank/DDBJ whole genome shotgun (WGS) entry which is preliminary data.</text>
</comment>
<proteinExistence type="predicted"/>
<accession>A0ABU8SG38</accession>
<dbReference type="GO" id="GO:0016787">
    <property type="term" value="F:hydrolase activity"/>
    <property type="evidence" value="ECO:0007669"/>
    <property type="project" value="UniProtKB-KW"/>
</dbReference>
<protein>
    <submittedName>
        <fullName evidence="1">Alpha/beta hydrolase</fullName>
    </submittedName>
</protein>
<reference evidence="1 2" key="1">
    <citation type="submission" date="2023-10" db="EMBL/GenBank/DDBJ databases">
        <title>Holzapfeliella saturejae sp. nov. isolated from Satureja montana flowers.</title>
        <authorList>
            <person name="Alcantara C."/>
            <person name="Zuniga M."/>
            <person name="Landete J.M."/>
            <person name="Monedero V."/>
        </authorList>
    </citation>
    <scope>NUCLEOTIDE SEQUENCE [LARGE SCALE GENOMIC DNA]</scope>
    <source>
        <strain evidence="1 2">He02</strain>
    </source>
</reference>
<keyword evidence="2" id="KW-1185">Reference proteome</keyword>
<sequence>MIINYIDNKQFNFQINRFMESHQKNQLVQEELFSACQDIANTEDWYKQWFMLGQKHVRQQHYAIAASFFQMADFFLRENDYRKNETYTLFIQNYYKGIDTSNMTFSHISYENRSLTSVLIKNSNATKTLLFHGGFDSYLEELIQFIENQKLLENLPTYNFILFEGPGQGKALKDGLPMIYNWEKPVKVVLDYYKLAKVDLLGMSLGGYLSLRAAAYEPRIKKVIAYDVMYDMFSALFITLPELTRYFDPYDKEVSYSNMATINTLIKKSMRENNHIAFLINKCMDITLTSSPAECLITCSDFTLKNVLKEVKQEVLLLAGTQDIYVPVETIGQEQRELINAKSIVTKLFTEKSGGSGHCQIGYKYMAAQIIAEFLNNKL</sequence>
<gene>
    <name evidence="1" type="ORF">R4Y45_01845</name>
</gene>
<evidence type="ECO:0000313" key="1">
    <source>
        <dbReference type="EMBL" id="MEJ6347970.1"/>
    </source>
</evidence>
<dbReference type="RefSeq" id="WP_339968699.1">
    <property type="nucleotide sequence ID" value="NZ_JAWMWG010000001.1"/>
</dbReference>
<keyword evidence="1" id="KW-0378">Hydrolase</keyword>